<organism evidence="3 4">
    <name type="scientific">Cristinia sonorae</name>
    <dbReference type="NCBI Taxonomy" id="1940300"/>
    <lineage>
        <taxon>Eukaryota</taxon>
        <taxon>Fungi</taxon>
        <taxon>Dikarya</taxon>
        <taxon>Basidiomycota</taxon>
        <taxon>Agaricomycotina</taxon>
        <taxon>Agaricomycetes</taxon>
        <taxon>Agaricomycetidae</taxon>
        <taxon>Agaricales</taxon>
        <taxon>Pleurotineae</taxon>
        <taxon>Stephanosporaceae</taxon>
        <taxon>Cristinia</taxon>
    </lineage>
</organism>
<dbReference type="GO" id="GO:0016787">
    <property type="term" value="F:hydrolase activity"/>
    <property type="evidence" value="ECO:0007669"/>
    <property type="project" value="UniProtKB-KW"/>
</dbReference>
<dbReference type="Pfam" id="PF01926">
    <property type="entry name" value="MMR_HSR1"/>
    <property type="match status" value="1"/>
</dbReference>
<accession>A0A8K0XS64</accession>
<gene>
    <name evidence="3" type="ORF">BXZ70DRAFT_866674</name>
</gene>
<reference evidence="3" key="1">
    <citation type="journal article" date="2021" name="New Phytol.">
        <title>Evolutionary innovations through gain and loss of genes in the ectomycorrhizal Boletales.</title>
        <authorList>
            <person name="Wu G."/>
            <person name="Miyauchi S."/>
            <person name="Morin E."/>
            <person name="Kuo A."/>
            <person name="Drula E."/>
            <person name="Varga T."/>
            <person name="Kohler A."/>
            <person name="Feng B."/>
            <person name="Cao Y."/>
            <person name="Lipzen A."/>
            <person name="Daum C."/>
            <person name="Hundley H."/>
            <person name="Pangilinan J."/>
            <person name="Johnson J."/>
            <person name="Barry K."/>
            <person name="LaButti K."/>
            <person name="Ng V."/>
            <person name="Ahrendt S."/>
            <person name="Min B."/>
            <person name="Choi I.G."/>
            <person name="Park H."/>
            <person name="Plett J.M."/>
            <person name="Magnuson J."/>
            <person name="Spatafora J.W."/>
            <person name="Nagy L.G."/>
            <person name="Henrissat B."/>
            <person name="Grigoriev I.V."/>
            <person name="Yang Z.L."/>
            <person name="Xu J."/>
            <person name="Martin F.M."/>
        </authorList>
    </citation>
    <scope>NUCLEOTIDE SEQUENCE</scope>
    <source>
        <strain evidence="3">KKN 215</strain>
    </source>
</reference>
<comment type="caution">
    <text evidence="3">The sequence shown here is derived from an EMBL/GenBank/DDBJ whole genome shotgun (WGS) entry which is preliminary data.</text>
</comment>
<dbReference type="InterPro" id="IPR006073">
    <property type="entry name" value="GTP-bd"/>
</dbReference>
<protein>
    <submittedName>
        <fullName evidence="3">P-loop containing nucleoside triphosphate hydrolase protein</fullName>
    </submittedName>
</protein>
<evidence type="ECO:0000313" key="3">
    <source>
        <dbReference type="EMBL" id="KAH8103309.1"/>
    </source>
</evidence>
<feature type="non-terminal residue" evidence="3">
    <location>
        <position position="1"/>
    </location>
</feature>
<feature type="region of interest" description="Disordered" evidence="1">
    <location>
        <begin position="225"/>
        <end position="329"/>
    </location>
</feature>
<feature type="domain" description="G" evidence="2">
    <location>
        <begin position="12"/>
        <end position="85"/>
    </location>
</feature>
<sequence length="329" mass="38057">PLPSPRPILRSVMGATGTGKSTFVNLASGSHFLVGEGLRSCTPAVQVSESFDVAGRRMRLIDTPGFDDTTKSDSEILRMIAEFLADAYRQDKKLSGIVYMHRISDTRMSGVSKRNFGMFRSLCGEKTLRNVVLVTNMWGEIQQSVGEAREHELATDDILFKPVLDKGAAMARHMNSSESALAILQRFVDNHPEALAIQTEVVEEGRGIDDTTAGVDLQREMTREIEEAKRRQEDEVRRVREAMEATAREQERRHAEEMKKARLEMEENIRRAQEAHDREMARQEAERRRRENEKREYERRKRVEEEARRQAEEERRRQQEENEQRAREE</sequence>
<dbReference type="CDD" id="cd00882">
    <property type="entry name" value="Ras_like_GTPase"/>
    <property type="match status" value="1"/>
</dbReference>
<dbReference type="OrthoDB" id="8954335at2759"/>
<keyword evidence="3" id="KW-0378">Hydrolase</keyword>
<proteinExistence type="predicted"/>
<evidence type="ECO:0000256" key="1">
    <source>
        <dbReference type="SAM" id="MobiDB-lite"/>
    </source>
</evidence>
<feature type="non-terminal residue" evidence="3">
    <location>
        <position position="329"/>
    </location>
</feature>
<dbReference type="GO" id="GO:0005525">
    <property type="term" value="F:GTP binding"/>
    <property type="evidence" value="ECO:0007669"/>
    <property type="project" value="InterPro"/>
</dbReference>
<dbReference type="Proteomes" id="UP000813824">
    <property type="component" value="Unassembled WGS sequence"/>
</dbReference>
<dbReference type="SUPFAM" id="SSF52540">
    <property type="entry name" value="P-loop containing nucleoside triphosphate hydrolases"/>
    <property type="match status" value="1"/>
</dbReference>
<evidence type="ECO:0000259" key="2">
    <source>
        <dbReference type="Pfam" id="PF01926"/>
    </source>
</evidence>
<dbReference type="AlphaFoldDB" id="A0A8K0XS64"/>
<dbReference type="Gene3D" id="3.40.50.300">
    <property type="entry name" value="P-loop containing nucleotide triphosphate hydrolases"/>
    <property type="match status" value="1"/>
</dbReference>
<dbReference type="EMBL" id="JAEVFJ010000007">
    <property type="protein sequence ID" value="KAH8103309.1"/>
    <property type="molecule type" value="Genomic_DNA"/>
</dbReference>
<name>A0A8K0XS64_9AGAR</name>
<keyword evidence="4" id="KW-1185">Reference proteome</keyword>
<evidence type="ECO:0000313" key="4">
    <source>
        <dbReference type="Proteomes" id="UP000813824"/>
    </source>
</evidence>
<dbReference type="InterPro" id="IPR027417">
    <property type="entry name" value="P-loop_NTPase"/>
</dbReference>